<protein>
    <submittedName>
        <fullName evidence="1">Uncharacterized protein</fullName>
    </submittedName>
</protein>
<sequence length="161" mass="18357">MRQNMLLNESSFYSLQMMRSVAKHFQAYSPLRNAIHIQLDPTSDNTPLQTDLDVVESVVKDLMHCVLEIDGPFPLVTLGCRDMGQEVMLWIEASLPHGGSRPTRLAQEPFMDAAGREEERIRVLRRVIEEDLQGSLSLMGEGAHHYCFWLTMAKRRVKCVA</sequence>
<dbReference type="AlphaFoldDB" id="A0A1S7LDX6"/>
<name>A0A1S7LDX6_MAGMO</name>
<dbReference type="EMBL" id="LO017727">
    <property type="protein sequence ID" value="CRH04324.1"/>
    <property type="molecule type" value="Genomic_DNA"/>
</dbReference>
<accession>A0A1S7LDX6</accession>
<evidence type="ECO:0000313" key="1">
    <source>
        <dbReference type="EMBL" id="CRH04324.1"/>
    </source>
</evidence>
<proteinExistence type="predicted"/>
<gene>
    <name evidence="1" type="ORF">MAGMO_0109</name>
</gene>
<organism evidence="1">
    <name type="scientific">Magnetococcus massalia (strain MO-1)</name>
    <dbReference type="NCBI Taxonomy" id="451514"/>
    <lineage>
        <taxon>Bacteria</taxon>
        <taxon>Pseudomonadati</taxon>
        <taxon>Pseudomonadota</taxon>
        <taxon>Magnetococcia</taxon>
        <taxon>Magnetococcales</taxon>
        <taxon>Magnetococcaceae</taxon>
        <taxon>Magnetococcus</taxon>
    </lineage>
</organism>
<reference evidence="1" key="1">
    <citation type="submission" date="2015-04" db="EMBL/GenBank/DDBJ databases">
        <authorList>
            <person name="Syromyatnikov M.Y."/>
            <person name="Popov V.N."/>
        </authorList>
    </citation>
    <scope>NUCLEOTIDE SEQUENCE</scope>
    <source>
        <strain evidence="1">MO-1</strain>
    </source>
</reference>